<reference evidence="9" key="1">
    <citation type="submission" date="2022-11" db="EMBL/GenBank/DDBJ databases">
        <title>Chromosomal genome sequence assembly and mating type (MAT) locus characterization of the leprose asexual lichenized fungus Lepraria neglecta (Nyl.) Erichsen.</title>
        <authorList>
            <person name="Allen J.L."/>
            <person name="Pfeffer B."/>
        </authorList>
    </citation>
    <scope>NUCLEOTIDE SEQUENCE</scope>
    <source>
        <strain evidence="9">Allen 5258</strain>
    </source>
</reference>
<evidence type="ECO:0000256" key="6">
    <source>
        <dbReference type="SAM" id="MobiDB-lite"/>
    </source>
</evidence>
<dbReference type="PANTHER" id="PTHR48022">
    <property type="entry name" value="PLASTIDIC GLUCOSE TRANSPORTER 4"/>
    <property type="match status" value="1"/>
</dbReference>
<keyword evidence="3 7" id="KW-0812">Transmembrane</keyword>
<feature type="domain" description="Major facilitator superfamily (MFS) profile" evidence="8">
    <location>
        <begin position="1"/>
        <end position="182"/>
    </location>
</feature>
<comment type="caution">
    <text evidence="9">The sequence shown here is derived from an EMBL/GenBank/DDBJ whole genome shotgun (WGS) entry which is preliminary data.</text>
</comment>
<dbReference type="PANTHER" id="PTHR48022:SF26">
    <property type="entry name" value="MAJOR FACILITATOR SUPERFAMILY (MFS) PROFILE DOMAIN-CONTAINING PROTEIN-RELATED"/>
    <property type="match status" value="1"/>
</dbReference>
<protein>
    <recommendedName>
        <fullName evidence="8">Major facilitator superfamily (MFS) profile domain-containing protein</fullName>
    </recommendedName>
</protein>
<feature type="compositionally biased region" description="Acidic residues" evidence="6">
    <location>
        <begin position="237"/>
        <end position="263"/>
    </location>
</feature>
<evidence type="ECO:0000256" key="2">
    <source>
        <dbReference type="ARBA" id="ARBA00010992"/>
    </source>
</evidence>
<dbReference type="SUPFAM" id="SSF103473">
    <property type="entry name" value="MFS general substrate transporter"/>
    <property type="match status" value="1"/>
</dbReference>
<proteinExistence type="inferred from homology"/>
<gene>
    <name evidence="9" type="ORF">OEA41_001235</name>
</gene>
<feature type="transmembrane region" description="Helical" evidence="7">
    <location>
        <begin position="128"/>
        <end position="145"/>
    </location>
</feature>
<dbReference type="InterPro" id="IPR005828">
    <property type="entry name" value="MFS_sugar_transport-like"/>
</dbReference>
<comment type="subcellular location">
    <subcellularLocation>
        <location evidence="1">Membrane</location>
        <topology evidence="1">Multi-pass membrane protein</topology>
    </subcellularLocation>
</comment>
<evidence type="ECO:0000256" key="3">
    <source>
        <dbReference type="ARBA" id="ARBA00022692"/>
    </source>
</evidence>
<dbReference type="AlphaFoldDB" id="A0AAE0DQ75"/>
<feature type="transmembrane region" description="Helical" evidence="7">
    <location>
        <begin position="89"/>
        <end position="116"/>
    </location>
</feature>
<feature type="transmembrane region" description="Helical" evidence="7">
    <location>
        <begin position="32"/>
        <end position="52"/>
    </location>
</feature>
<evidence type="ECO:0000256" key="7">
    <source>
        <dbReference type="SAM" id="Phobius"/>
    </source>
</evidence>
<accession>A0AAE0DQ75</accession>
<dbReference type="GO" id="GO:0016020">
    <property type="term" value="C:membrane"/>
    <property type="evidence" value="ECO:0007669"/>
    <property type="project" value="UniProtKB-SubCell"/>
</dbReference>
<dbReference type="Proteomes" id="UP001276659">
    <property type="component" value="Unassembled WGS sequence"/>
</dbReference>
<keyword evidence="4 7" id="KW-1133">Transmembrane helix</keyword>
<evidence type="ECO:0000256" key="5">
    <source>
        <dbReference type="ARBA" id="ARBA00023136"/>
    </source>
</evidence>
<sequence length="270" mass="30006">MDQQLTGINVLCYYLPLVLHKSVGLPEFASRLLSTGFAVLYMFATAACVFLIERLGRRPLLMSMAAAQAIAMLGIAVSTELGHDREALIPGIVATVFITFYFLAFGFGWVATPWLYPAEINSLGMRTKDAALATACDWLFNYFVIQTTPIGIHYLKWGLYLVYAILNACFVPFIYYFIVETAGKSLEQIDKWFAANPGWLVHKAGDIAFTEINGAAEYEVVPAAGESESMVKAYEQQDGDTYDEDMQPVEDSESFDGDYEELEAGERRGN</sequence>
<dbReference type="InterPro" id="IPR020846">
    <property type="entry name" value="MFS_dom"/>
</dbReference>
<dbReference type="Gene3D" id="1.20.1250.20">
    <property type="entry name" value="MFS general substrate transporter like domains"/>
    <property type="match status" value="1"/>
</dbReference>
<dbReference type="InterPro" id="IPR036259">
    <property type="entry name" value="MFS_trans_sf"/>
</dbReference>
<keyword evidence="10" id="KW-1185">Reference proteome</keyword>
<evidence type="ECO:0000256" key="1">
    <source>
        <dbReference type="ARBA" id="ARBA00004141"/>
    </source>
</evidence>
<evidence type="ECO:0000313" key="10">
    <source>
        <dbReference type="Proteomes" id="UP001276659"/>
    </source>
</evidence>
<name>A0AAE0DQ75_9LECA</name>
<evidence type="ECO:0000313" key="9">
    <source>
        <dbReference type="EMBL" id="KAK3179096.1"/>
    </source>
</evidence>
<dbReference type="InterPro" id="IPR050360">
    <property type="entry name" value="MFS_Sugar_Transporters"/>
</dbReference>
<feature type="transmembrane region" description="Helical" evidence="7">
    <location>
        <begin position="59"/>
        <end position="77"/>
    </location>
</feature>
<comment type="similarity">
    <text evidence="2">Belongs to the major facilitator superfamily. Sugar transporter (TC 2.A.1.1) family.</text>
</comment>
<dbReference type="PROSITE" id="PS50850">
    <property type="entry name" value="MFS"/>
    <property type="match status" value="1"/>
</dbReference>
<dbReference type="Pfam" id="PF00083">
    <property type="entry name" value="Sugar_tr"/>
    <property type="match status" value="1"/>
</dbReference>
<keyword evidence="5 7" id="KW-0472">Membrane</keyword>
<dbReference type="GO" id="GO:0005351">
    <property type="term" value="F:carbohydrate:proton symporter activity"/>
    <property type="evidence" value="ECO:0007669"/>
    <property type="project" value="TreeGrafter"/>
</dbReference>
<feature type="region of interest" description="Disordered" evidence="6">
    <location>
        <begin position="234"/>
        <end position="270"/>
    </location>
</feature>
<dbReference type="EMBL" id="JASNWA010000003">
    <property type="protein sequence ID" value="KAK3179096.1"/>
    <property type="molecule type" value="Genomic_DNA"/>
</dbReference>
<feature type="transmembrane region" description="Helical" evidence="7">
    <location>
        <begin position="157"/>
        <end position="178"/>
    </location>
</feature>
<evidence type="ECO:0000256" key="4">
    <source>
        <dbReference type="ARBA" id="ARBA00022989"/>
    </source>
</evidence>
<evidence type="ECO:0000259" key="8">
    <source>
        <dbReference type="PROSITE" id="PS50850"/>
    </source>
</evidence>
<organism evidence="9 10">
    <name type="scientific">Lepraria neglecta</name>
    <dbReference type="NCBI Taxonomy" id="209136"/>
    <lineage>
        <taxon>Eukaryota</taxon>
        <taxon>Fungi</taxon>
        <taxon>Dikarya</taxon>
        <taxon>Ascomycota</taxon>
        <taxon>Pezizomycotina</taxon>
        <taxon>Lecanoromycetes</taxon>
        <taxon>OSLEUM clade</taxon>
        <taxon>Lecanoromycetidae</taxon>
        <taxon>Lecanorales</taxon>
        <taxon>Lecanorineae</taxon>
        <taxon>Stereocaulaceae</taxon>
        <taxon>Lepraria</taxon>
    </lineage>
</organism>